<evidence type="ECO:0000256" key="9">
    <source>
        <dbReference type="ARBA" id="ARBA00023136"/>
    </source>
</evidence>
<evidence type="ECO:0000256" key="10">
    <source>
        <dbReference type="ARBA" id="ARBA00023180"/>
    </source>
</evidence>
<feature type="transmembrane region" description="Helical" evidence="11">
    <location>
        <begin position="982"/>
        <end position="1004"/>
    </location>
</feature>
<keyword evidence="7" id="KW-0677">Repeat</keyword>
<keyword evidence="10" id="KW-0325">Glycoprotein</keyword>
<evidence type="ECO:0000256" key="11">
    <source>
        <dbReference type="SAM" id="Phobius"/>
    </source>
</evidence>
<dbReference type="SMART" id="SM00369">
    <property type="entry name" value="LRR_TYP"/>
    <property type="match status" value="8"/>
</dbReference>
<keyword evidence="9 11" id="KW-0472">Membrane</keyword>
<dbReference type="EnsemblPlants" id="Zm00001eb123520_T001">
    <property type="protein sequence ID" value="Zm00001eb123520_P001"/>
    <property type="gene ID" value="Zm00001eb123520"/>
</dbReference>
<reference evidence="15 17" key="1">
    <citation type="submission" date="2015-12" db="EMBL/GenBank/DDBJ databases">
        <title>Update maize B73 reference genome by single molecule sequencing technologies.</title>
        <authorList>
            <consortium name="Maize Genome Sequencing Project"/>
            <person name="Ware D."/>
        </authorList>
    </citation>
    <scope>NUCLEOTIDE SEQUENCE [LARGE SCALE GENOMIC DNA]</scope>
    <source>
        <strain evidence="17">cv. B73</strain>
        <tissue evidence="15">Seedling</tissue>
    </source>
</reference>
<dbReference type="SUPFAM" id="SSF52058">
    <property type="entry name" value="L domain-like"/>
    <property type="match status" value="1"/>
</dbReference>
<dbReference type="Pfam" id="PF08263">
    <property type="entry name" value="LRRNT_2"/>
    <property type="match status" value="1"/>
</dbReference>
<keyword evidence="17" id="KW-1185">Reference proteome</keyword>
<feature type="domain" description="Disease resistance R13L4/SHOC-2-like LRR" evidence="14">
    <location>
        <begin position="352"/>
        <end position="536"/>
    </location>
</feature>
<dbReference type="PaxDb" id="4577-GRMZM2G062576_P01"/>
<evidence type="ECO:0000256" key="2">
    <source>
        <dbReference type="ARBA" id="ARBA00009592"/>
    </source>
</evidence>
<keyword evidence="6 12" id="KW-0732">Signal</keyword>
<evidence type="ECO:0000256" key="6">
    <source>
        <dbReference type="ARBA" id="ARBA00022729"/>
    </source>
</evidence>
<dbReference type="EMBL" id="CM007649">
    <property type="protein sequence ID" value="ONM29887.1"/>
    <property type="molecule type" value="Genomic_DNA"/>
</dbReference>
<dbReference type="STRING" id="4577.A0A1D6MKZ8"/>
<dbReference type="RefSeq" id="XP_008673681.1">
    <property type="nucleotide sequence ID" value="XM_008675459.3"/>
</dbReference>
<dbReference type="Pfam" id="PF13855">
    <property type="entry name" value="LRR_8"/>
    <property type="match status" value="1"/>
</dbReference>
<dbReference type="OrthoDB" id="1394818at2759"/>
<keyword evidence="5 11" id="KW-0812">Transmembrane</keyword>
<dbReference type="Pfam" id="PF00560">
    <property type="entry name" value="LRR_1"/>
    <property type="match status" value="3"/>
</dbReference>
<dbReference type="InterPro" id="IPR032675">
    <property type="entry name" value="LRR_dom_sf"/>
</dbReference>
<evidence type="ECO:0000313" key="15">
    <source>
        <dbReference type="EMBL" id="ONM29887.1"/>
    </source>
</evidence>
<evidence type="ECO:0000256" key="7">
    <source>
        <dbReference type="ARBA" id="ARBA00022737"/>
    </source>
</evidence>
<keyword evidence="8 11" id="KW-1133">Transmembrane helix</keyword>
<feature type="signal peptide" evidence="12">
    <location>
        <begin position="1"/>
        <end position="28"/>
    </location>
</feature>
<keyword evidence="4" id="KW-0433">Leucine-rich repeat</keyword>
<dbReference type="GeneID" id="103649724"/>
<dbReference type="InterPro" id="IPR013210">
    <property type="entry name" value="LRR_N_plant-typ"/>
</dbReference>
<comment type="subcellular location">
    <subcellularLocation>
        <location evidence="1">Cell membrane</location>
        <topology evidence="1">Single-pass type I membrane protein</topology>
    </subcellularLocation>
</comment>
<gene>
    <name evidence="16" type="primary">LOC103649724</name>
    <name evidence="15" type="ORF">ZEAMMB73_Zm00001d039754</name>
</gene>
<evidence type="ECO:0000259" key="13">
    <source>
        <dbReference type="Pfam" id="PF08263"/>
    </source>
</evidence>
<dbReference type="GO" id="GO:0005886">
    <property type="term" value="C:plasma membrane"/>
    <property type="evidence" value="ECO:0007669"/>
    <property type="project" value="UniProtKB-SubCell"/>
</dbReference>
<dbReference type="SMR" id="A0A1D6MKZ8"/>
<keyword evidence="15" id="KW-0675">Receptor</keyword>
<dbReference type="Gramene" id="Zm00001eb123520_T001">
    <property type="protein sequence ID" value="Zm00001eb123520_P001"/>
    <property type="gene ID" value="Zm00001eb123520"/>
</dbReference>
<evidence type="ECO:0000259" key="14">
    <source>
        <dbReference type="Pfam" id="PF23598"/>
    </source>
</evidence>
<evidence type="ECO:0000256" key="5">
    <source>
        <dbReference type="ARBA" id="ARBA00022692"/>
    </source>
</evidence>
<evidence type="ECO:0000256" key="12">
    <source>
        <dbReference type="SAM" id="SignalP"/>
    </source>
</evidence>
<dbReference type="Gene3D" id="3.80.10.10">
    <property type="entry name" value="Ribonuclease Inhibitor"/>
    <property type="match status" value="2"/>
</dbReference>
<comment type="similarity">
    <text evidence="2">Belongs to the RLP family.</text>
</comment>
<name>A0A1D6MKZ8_MAIZE</name>
<evidence type="ECO:0000313" key="16">
    <source>
        <dbReference type="EnsemblPlants" id="Zm00001eb123520_P001"/>
    </source>
</evidence>
<dbReference type="PANTHER" id="PTHR48061">
    <property type="entry name" value="LEUCINE-RICH REPEAT RECEPTOR PROTEIN KINASE EMS1-LIKE-RELATED"/>
    <property type="match status" value="1"/>
</dbReference>
<organism evidence="15">
    <name type="scientific">Zea mays</name>
    <name type="common">Maize</name>
    <dbReference type="NCBI Taxonomy" id="4577"/>
    <lineage>
        <taxon>Eukaryota</taxon>
        <taxon>Viridiplantae</taxon>
        <taxon>Streptophyta</taxon>
        <taxon>Embryophyta</taxon>
        <taxon>Tracheophyta</taxon>
        <taxon>Spermatophyta</taxon>
        <taxon>Magnoliopsida</taxon>
        <taxon>Liliopsida</taxon>
        <taxon>Poales</taxon>
        <taxon>Poaceae</taxon>
        <taxon>PACMAD clade</taxon>
        <taxon>Panicoideae</taxon>
        <taxon>Andropogonodae</taxon>
        <taxon>Andropogoneae</taxon>
        <taxon>Tripsacinae</taxon>
        <taxon>Zea</taxon>
    </lineage>
</organism>
<dbReference type="AlphaFoldDB" id="A0A1D6MKZ8"/>
<dbReference type="ExpressionAtlas" id="A0A1D6MKZ8">
    <property type="expression patterns" value="baseline and differential"/>
</dbReference>
<accession>A0A1D6MKZ8</accession>
<reference evidence="16" key="3">
    <citation type="submission" date="2021-05" db="UniProtKB">
        <authorList>
            <consortium name="EnsemblPlants"/>
        </authorList>
    </citation>
    <scope>IDENTIFICATION</scope>
    <source>
        <strain evidence="16">cv. B73</strain>
    </source>
</reference>
<dbReference type="FunFam" id="3.80.10.10:FF:000213">
    <property type="entry name" value="Tyrosine-sulfated glycopeptide receptor 1"/>
    <property type="match status" value="1"/>
</dbReference>
<dbReference type="SUPFAM" id="SSF52047">
    <property type="entry name" value="RNI-like"/>
    <property type="match status" value="1"/>
</dbReference>
<sequence>MVSRTSNQQLLLSLFVVLGIHQLSCSLATSSNQTTKPPAAAPCRPDQSSALLRLRRSISTTTDSTCTLASWRNGTDCCRWEGVACAAAADGRVTTLDLGECGLQSDGLHPALFDLTSLRYLDLSTNTFNESELPAAGFERLTELTHLNLSYTDFVGKIPHGMRRLSKLVSLDFTNWIYLVEGDNDYFLPLGDGRWPIVEPDIGALVANLSNLKELHLGNVDLSGNGAAWCSAFANSTPQLQVLSLQNTHIDAPICESLSAIRSLTKINLNYNKVYGRIPESFADMPSLSVLRLAYNRLEGRFPMRIFQNRNLTVVDVSYNSKVSGLLPNFSSASIMTELLCSNTNFSGPIPSSISNLKALKKLGIAAADDLHQEHLPTSIGELRSLTSLQVSGAGVVGEIPSWVANLTSLETLQFSSCGLSGQIPSFIGNLKNLSTLKLYACNFSGQVPPHLFNLTQLQIINLHSNSFSGTIELSSFFKMPNIARLNLSNNKLSVVDGEYNASWASIADFDTLCLASCNISKLPEALRHMDSFAVLDLSNNHIHGTLPQWAWDNWINSLILMNISHNQFSGGIGYGSVISANMFVFDISYNLFEGPIPIPGPQNQLFDCSNNQFSSMPFNFGSHLTGISLLMASGNNLSGEIPQSICEATSLMLLDLSNNNLLGSIPSCLMEDMSNLNVLNLKGNQLHGRLPNSLKQDCAFEALDFSDNQIEGQLPRSLVACKDLEVFDIGKNLINDAFPCWMSMLPKLQVLVLKSNMFTGDVGPSISEDQNSCELGKLRIIDLASNNFSGLLRNEWFTTMESMMTKDVNETLVMENQYDLLGKTYQFTTAITYKGSDISFSKILRTIVLIDVSNNAFCGPIPESIGDLVLLSGLNMSHNTLIGPIPSQLGMLHQLEALDLSSNKLSGEIPLELASLDFLSVLDLSYNLLQGRIPESSHFLTFSALSFLGNIGLCGFQVSKACNNMTPDVVLHQSNKVSIDIVLFLFTGLGFGVGFAIAIVLTWGISRSPFLPFQCTIAKDNVPSPICLTPLPNQPCHLKEDHPHLPIVEELEAPKLRCMSSSSEHIFSS</sequence>
<evidence type="ECO:0000256" key="4">
    <source>
        <dbReference type="ARBA" id="ARBA00022614"/>
    </source>
</evidence>
<dbReference type="InterPro" id="IPR046956">
    <property type="entry name" value="RLP23-like"/>
</dbReference>
<evidence type="ECO:0000256" key="1">
    <source>
        <dbReference type="ARBA" id="ARBA00004251"/>
    </source>
</evidence>
<dbReference type="KEGG" id="zma:103649724"/>
<evidence type="ECO:0000313" key="17">
    <source>
        <dbReference type="Proteomes" id="UP000007305"/>
    </source>
</evidence>
<dbReference type="Pfam" id="PF23598">
    <property type="entry name" value="LRR_14"/>
    <property type="match status" value="1"/>
</dbReference>
<dbReference type="PRINTS" id="PR00019">
    <property type="entry name" value="LEURICHRPT"/>
</dbReference>
<dbReference type="InterPro" id="IPR001611">
    <property type="entry name" value="Leu-rich_rpt"/>
</dbReference>
<dbReference type="FunFam" id="3.80.10.10:FF:000095">
    <property type="entry name" value="LRR receptor-like serine/threonine-protein kinase GSO1"/>
    <property type="match status" value="1"/>
</dbReference>
<feature type="domain" description="Leucine-rich repeat-containing N-terminal plant-type" evidence="13">
    <location>
        <begin position="45"/>
        <end position="85"/>
    </location>
</feature>
<dbReference type="Proteomes" id="UP000007305">
    <property type="component" value="Chromosome 3"/>
</dbReference>
<dbReference type="eggNOG" id="KOG0619">
    <property type="taxonomic scope" value="Eukaryota"/>
</dbReference>
<evidence type="ECO:0000256" key="3">
    <source>
        <dbReference type="ARBA" id="ARBA00022475"/>
    </source>
</evidence>
<dbReference type="InterPro" id="IPR003591">
    <property type="entry name" value="Leu-rich_rpt_typical-subtyp"/>
</dbReference>
<dbReference type="PANTHER" id="PTHR48061:SF13">
    <property type="entry name" value="LEUCINE-RICH REPEAT-CONTAINING N-TERMINAL PLANT-TYPE DOMAIN-CONTAINING PROTEIN"/>
    <property type="match status" value="1"/>
</dbReference>
<proteinExistence type="inferred from homology"/>
<reference evidence="16" key="2">
    <citation type="submission" date="2019-07" db="EMBL/GenBank/DDBJ databases">
        <authorList>
            <person name="Seetharam A."/>
            <person name="Woodhouse M."/>
            <person name="Cannon E."/>
        </authorList>
    </citation>
    <scope>NUCLEOTIDE SEQUENCE [LARGE SCALE GENOMIC DNA]</scope>
    <source>
        <strain evidence="16">cv. B73</strain>
    </source>
</reference>
<dbReference type="InterPro" id="IPR055414">
    <property type="entry name" value="LRR_R13L4/SHOC2-like"/>
</dbReference>
<protein>
    <submittedName>
        <fullName evidence="15">Receptor like protein 7</fullName>
    </submittedName>
</protein>
<feature type="chain" id="PRO_5010807060" evidence="12">
    <location>
        <begin position="29"/>
        <end position="1070"/>
    </location>
</feature>
<evidence type="ECO:0000256" key="8">
    <source>
        <dbReference type="ARBA" id="ARBA00022989"/>
    </source>
</evidence>
<keyword evidence="3" id="KW-1003">Cell membrane</keyword>
<dbReference type="OMA" id="VGEMPSW"/>